<evidence type="ECO:0000256" key="2">
    <source>
        <dbReference type="ARBA" id="ARBA00022801"/>
    </source>
</evidence>
<dbReference type="Proteomes" id="UP000242133">
    <property type="component" value="Unassembled WGS sequence"/>
</dbReference>
<comment type="caution">
    <text evidence="4">The sequence shown here is derived from an EMBL/GenBank/DDBJ whole genome shotgun (WGS) entry which is preliminary data.</text>
</comment>
<dbReference type="OrthoDB" id="149912at2"/>
<dbReference type="SUPFAM" id="SSF53474">
    <property type="entry name" value="alpha/beta-Hydrolases"/>
    <property type="match status" value="1"/>
</dbReference>
<keyword evidence="2 4" id="KW-0378">Hydrolase</keyword>
<evidence type="ECO:0000313" key="4">
    <source>
        <dbReference type="EMBL" id="PSL14879.1"/>
    </source>
</evidence>
<comment type="similarity">
    <text evidence="1">Belongs to the AB hydrolase superfamily.</text>
</comment>
<name>A0A2P8EZI8_9GAMM</name>
<protein>
    <submittedName>
        <fullName evidence="4">Epoxide hydrolase</fullName>
    </submittedName>
</protein>
<dbReference type="PRINTS" id="PR00111">
    <property type="entry name" value="ABHYDROLASE"/>
</dbReference>
<accession>A0A2P8EZI8</accession>
<gene>
    <name evidence="4" type="ORF">CLV44_10655</name>
</gene>
<feature type="domain" description="AB hydrolase-1" evidence="3">
    <location>
        <begin position="28"/>
        <end position="261"/>
    </location>
</feature>
<dbReference type="GO" id="GO:0016787">
    <property type="term" value="F:hydrolase activity"/>
    <property type="evidence" value="ECO:0007669"/>
    <property type="project" value="UniProtKB-KW"/>
</dbReference>
<dbReference type="GO" id="GO:0016020">
    <property type="term" value="C:membrane"/>
    <property type="evidence" value="ECO:0007669"/>
    <property type="project" value="TreeGrafter"/>
</dbReference>
<dbReference type="InterPro" id="IPR029058">
    <property type="entry name" value="AB_hydrolase_fold"/>
</dbReference>
<dbReference type="EMBL" id="PYGI01000006">
    <property type="protein sequence ID" value="PSL14879.1"/>
    <property type="molecule type" value="Genomic_DNA"/>
</dbReference>
<dbReference type="AlphaFoldDB" id="A0A2P8EZI8"/>
<dbReference type="RefSeq" id="WP_106591103.1">
    <property type="nucleotide sequence ID" value="NZ_PYGI01000006.1"/>
</dbReference>
<evidence type="ECO:0000313" key="5">
    <source>
        <dbReference type="Proteomes" id="UP000242133"/>
    </source>
</evidence>
<reference evidence="4 5" key="1">
    <citation type="submission" date="2018-03" db="EMBL/GenBank/DDBJ databases">
        <title>Genomic Encyclopedia of Archaeal and Bacterial Type Strains, Phase II (KMG-II): from individual species to whole genera.</title>
        <authorList>
            <person name="Goeker M."/>
        </authorList>
    </citation>
    <scope>NUCLEOTIDE SEQUENCE [LARGE SCALE GENOMIC DNA]</scope>
    <source>
        <strain evidence="4 5">DSM 17586</strain>
    </source>
</reference>
<keyword evidence="5" id="KW-1185">Reference proteome</keyword>
<evidence type="ECO:0000256" key="1">
    <source>
        <dbReference type="ARBA" id="ARBA00008645"/>
    </source>
</evidence>
<dbReference type="PANTHER" id="PTHR43798:SF14">
    <property type="entry name" value="SERINE HYDROLASE-LIKE PROTEIN DDB_G0286239"/>
    <property type="match status" value="1"/>
</dbReference>
<sequence length="290" mass="32101">MVEDELRFEVNGQLMAARAIGPCDGMRVLALHGWLDNAASFRALEPHLDGIRLVAIDLVGHGYSAHRPEAMPYYIWDNVSDVLAIADELGWEQFHLLGHSMGAGISVLLAGAMPERVLSLVMLEGLAPQADAPEELPEKMALAIKRRQRKARSPRLYAEMEDAVAARVSGRFPVTEQAARWLVERSIVHTAKGFRWRSDPALALPSVLRMSEDQIRAFLRRISAPSLLIMGTDGIGTPLLDERAELISQLQRKQFAGNHHLHMEVGPARQIAAAINAFYSELCRCRGSES</sequence>
<evidence type="ECO:0000259" key="3">
    <source>
        <dbReference type="Pfam" id="PF00561"/>
    </source>
</evidence>
<dbReference type="InterPro" id="IPR000073">
    <property type="entry name" value="AB_hydrolase_1"/>
</dbReference>
<dbReference type="Pfam" id="PF00561">
    <property type="entry name" value="Abhydrolase_1"/>
    <property type="match status" value="1"/>
</dbReference>
<dbReference type="Gene3D" id="3.40.50.1820">
    <property type="entry name" value="alpha/beta hydrolase"/>
    <property type="match status" value="1"/>
</dbReference>
<dbReference type="InterPro" id="IPR050266">
    <property type="entry name" value="AB_hydrolase_sf"/>
</dbReference>
<proteinExistence type="inferred from homology"/>
<organism evidence="4 5">
    <name type="scientific">Marinobacterium halophilum</name>
    <dbReference type="NCBI Taxonomy" id="267374"/>
    <lineage>
        <taxon>Bacteria</taxon>
        <taxon>Pseudomonadati</taxon>
        <taxon>Pseudomonadota</taxon>
        <taxon>Gammaproteobacteria</taxon>
        <taxon>Oceanospirillales</taxon>
        <taxon>Oceanospirillaceae</taxon>
        <taxon>Marinobacterium</taxon>
    </lineage>
</organism>
<dbReference type="PANTHER" id="PTHR43798">
    <property type="entry name" value="MONOACYLGLYCEROL LIPASE"/>
    <property type="match status" value="1"/>
</dbReference>